<dbReference type="EMBL" id="LS483466">
    <property type="protein sequence ID" value="SQI24951.1"/>
    <property type="molecule type" value="Genomic_DNA"/>
</dbReference>
<feature type="transmembrane region" description="Helical" evidence="1">
    <location>
        <begin position="25"/>
        <end position="43"/>
    </location>
</feature>
<proteinExistence type="predicted"/>
<dbReference type="Proteomes" id="UP000248731">
    <property type="component" value="Chromosome 1"/>
</dbReference>
<keyword evidence="1" id="KW-0812">Transmembrane</keyword>
<dbReference type="AlphaFoldDB" id="A0A2X4TCA9"/>
<keyword evidence="1" id="KW-1133">Transmembrane helix</keyword>
<organism evidence="2 3">
    <name type="scientific">Salmonella enterica subsp. arizonae</name>
    <dbReference type="NCBI Taxonomy" id="59203"/>
    <lineage>
        <taxon>Bacteria</taxon>
        <taxon>Pseudomonadati</taxon>
        <taxon>Pseudomonadota</taxon>
        <taxon>Gammaproteobacteria</taxon>
        <taxon>Enterobacterales</taxon>
        <taxon>Enterobacteriaceae</taxon>
        <taxon>Salmonella</taxon>
    </lineage>
</organism>
<evidence type="ECO:0000313" key="2">
    <source>
        <dbReference type="EMBL" id="SQI24951.1"/>
    </source>
</evidence>
<keyword evidence="1" id="KW-0472">Membrane</keyword>
<evidence type="ECO:0000256" key="1">
    <source>
        <dbReference type="SAM" id="Phobius"/>
    </source>
</evidence>
<name>A0A2X4TCA9_SALER</name>
<reference evidence="2 3" key="1">
    <citation type="submission" date="2018-06" db="EMBL/GenBank/DDBJ databases">
        <authorList>
            <consortium name="Pathogen Informatics"/>
            <person name="Doyle S."/>
        </authorList>
    </citation>
    <scope>NUCLEOTIDE SEQUENCE [LARGE SCALE GENOMIC DNA]</scope>
    <source>
        <strain evidence="2 3">NCTC7307</strain>
    </source>
</reference>
<keyword evidence="3" id="KW-1185">Reference proteome</keyword>
<sequence length="82" mass="9022">MSIVGLPVTLLAGMAIIKFGPSRLYVFAYTLMMLCLAGLFMVYQFPTDNKVTILVVLAALYQVGRCVLEFHAMECVPVHSGH</sequence>
<protein>
    <submittedName>
        <fullName evidence="2">Uncharacterized protein</fullName>
    </submittedName>
</protein>
<accession>A0A2X4TCA9</accession>
<evidence type="ECO:0000313" key="3">
    <source>
        <dbReference type="Proteomes" id="UP000248731"/>
    </source>
</evidence>
<gene>
    <name evidence="2" type="ORF">NCTC7307_02982</name>
</gene>